<reference evidence="2 3" key="1">
    <citation type="submission" date="2019-04" db="EMBL/GenBank/DDBJ databases">
        <title>Shimia ponticola sp. nov., isolated from seawater.</title>
        <authorList>
            <person name="Kim Y.-O."/>
            <person name="Yoon J.-H."/>
        </authorList>
    </citation>
    <scope>NUCLEOTIDE SEQUENCE [LARGE SCALE GENOMIC DNA]</scope>
    <source>
        <strain evidence="2 3">MYP11</strain>
    </source>
</reference>
<dbReference type="AlphaFoldDB" id="A0A4S4NH51"/>
<protein>
    <recommendedName>
        <fullName evidence="4">Invasion associated locus B family protein</fullName>
    </recommendedName>
</protein>
<name>A0A4S4NH51_9RHOB</name>
<dbReference type="OrthoDB" id="8017994at2"/>
<comment type="caution">
    <text evidence="2">The sequence shown here is derived from an EMBL/GenBank/DDBJ whole genome shotgun (WGS) entry which is preliminary data.</text>
</comment>
<evidence type="ECO:0000256" key="1">
    <source>
        <dbReference type="SAM" id="SignalP"/>
    </source>
</evidence>
<dbReference type="EMBL" id="SRKY01000001">
    <property type="protein sequence ID" value="THH38969.1"/>
    <property type="molecule type" value="Genomic_DNA"/>
</dbReference>
<proteinExistence type="predicted"/>
<evidence type="ECO:0008006" key="4">
    <source>
        <dbReference type="Google" id="ProtNLM"/>
    </source>
</evidence>
<feature type="signal peptide" evidence="1">
    <location>
        <begin position="1"/>
        <end position="20"/>
    </location>
</feature>
<evidence type="ECO:0000313" key="2">
    <source>
        <dbReference type="EMBL" id="THH38969.1"/>
    </source>
</evidence>
<feature type="chain" id="PRO_5020437721" description="Invasion associated locus B family protein" evidence="1">
    <location>
        <begin position="21"/>
        <end position="151"/>
    </location>
</feature>
<dbReference type="InterPro" id="IPR010642">
    <property type="entry name" value="Invasion_prot_B"/>
</dbReference>
<organism evidence="2 3">
    <name type="scientific">Aliishimia ponticola</name>
    <dbReference type="NCBI Taxonomy" id="2499833"/>
    <lineage>
        <taxon>Bacteria</taxon>
        <taxon>Pseudomonadati</taxon>
        <taxon>Pseudomonadota</taxon>
        <taxon>Alphaproteobacteria</taxon>
        <taxon>Rhodobacterales</taxon>
        <taxon>Paracoccaceae</taxon>
        <taxon>Aliishimia</taxon>
    </lineage>
</organism>
<gene>
    <name evidence="2" type="ORF">E4Z66_05270</name>
</gene>
<evidence type="ECO:0000313" key="3">
    <source>
        <dbReference type="Proteomes" id="UP000306602"/>
    </source>
</evidence>
<keyword evidence="1" id="KW-0732">Signal</keyword>
<dbReference type="Proteomes" id="UP000306602">
    <property type="component" value="Unassembled WGS sequence"/>
</dbReference>
<dbReference type="Pfam" id="PF06776">
    <property type="entry name" value="IalB"/>
    <property type="match status" value="1"/>
</dbReference>
<dbReference type="RefSeq" id="WP_136461888.1">
    <property type="nucleotide sequence ID" value="NZ_SRKY01000001.1"/>
</dbReference>
<keyword evidence="3" id="KW-1185">Reference proteome</keyword>
<accession>A0A4S4NH51</accession>
<dbReference type="InterPro" id="IPR038696">
    <property type="entry name" value="IalB_sf"/>
</dbReference>
<dbReference type="Gene3D" id="2.60.40.1880">
    <property type="entry name" value="Invasion associated locus B (IalB) protein"/>
    <property type="match status" value="1"/>
</dbReference>
<sequence length="151" mass="16331">MRKLFVAGLLSLATFPTLSAAQEQSGGWIPKCDDTKCTMARELNRAEDGKRVATFFAVKQIDSGAIRLGVALPLGILLEPGVRFDLDGTALDLPFEVCFPDGCRAQRVFTPEELEKVEGADEISVRFFAYGSANPVSIVMPVDGMLGAFDQ</sequence>